<evidence type="ECO:0008006" key="7">
    <source>
        <dbReference type="Google" id="ProtNLM"/>
    </source>
</evidence>
<dbReference type="PANTHER" id="PTHR21540:SF0">
    <property type="entry name" value="PHD FAMILY PROTEIN"/>
    <property type="match status" value="1"/>
</dbReference>
<dbReference type="PROSITE" id="PS50966">
    <property type="entry name" value="ZF_SWIM"/>
    <property type="match status" value="1"/>
</dbReference>
<dbReference type="GO" id="GO:0008270">
    <property type="term" value="F:zinc ion binding"/>
    <property type="evidence" value="ECO:0007669"/>
    <property type="project" value="UniProtKB-KW"/>
</dbReference>
<dbReference type="AlphaFoldDB" id="C1FIZ1"/>
<evidence type="ECO:0000259" key="3">
    <source>
        <dbReference type="PROSITE" id="PS50089"/>
    </source>
</evidence>
<dbReference type="InterPro" id="IPR013083">
    <property type="entry name" value="Znf_RING/FYVE/PHD"/>
</dbReference>
<dbReference type="PROSITE" id="PS50089">
    <property type="entry name" value="ZF_RING_2"/>
    <property type="match status" value="1"/>
</dbReference>
<dbReference type="SUPFAM" id="SSF57850">
    <property type="entry name" value="RING/U-box"/>
    <property type="match status" value="1"/>
</dbReference>
<dbReference type="InterPro" id="IPR001841">
    <property type="entry name" value="Znf_RING"/>
</dbReference>
<organism evidence="5 6">
    <name type="scientific">Micromonas commoda (strain RCC299 / NOUM17 / CCMP2709)</name>
    <name type="common">Picoplanktonic green alga</name>
    <dbReference type="NCBI Taxonomy" id="296587"/>
    <lineage>
        <taxon>Eukaryota</taxon>
        <taxon>Viridiplantae</taxon>
        <taxon>Chlorophyta</taxon>
        <taxon>Mamiellophyceae</taxon>
        <taxon>Mamiellales</taxon>
        <taxon>Mamiellaceae</taxon>
        <taxon>Micromonas</taxon>
    </lineage>
</organism>
<keyword evidence="6" id="KW-1185">Reference proteome</keyword>
<keyword evidence="1" id="KW-0862">Zinc</keyword>
<gene>
    <name evidence="5" type="ORF">MICPUN_109288</name>
</gene>
<dbReference type="GO" id="GO:0061630">
    <property type="term" value="F:ubiquitin protein ligase activity"/>
    <property type="evidence" value="ECO:0007669"/>
    <property type="project" value="InterPro"/>
</dbReference>
<feature type="domain" description="SWIM-type" evidence="4">
    <location>
        <begin position="65"/>
        <end position="115"/>
    </location>
</feature>
<feature type="compositionally biased region" description="Acidic residues" evidence="2">
    <location>
        <begin position="275"/>
        <end position="285"/>
    </location>
</feature>
<evidence type="ECO:0000256" key="1">
    <source>
        <dbReference type="PROSITE-ProRule" id="PRU00175"/>
    </source>
</evidence>
<dbReference type="RefSeq" id="XP_002509242.1">
    <property type="nucleotide sequence ID" value="XM_002509196.1"/>
</dbReference>
<feature type="domain" description="RING-type" evidence="3">
    <location>
        <begin position="195"/>
        <end position="268"/>
    </location>
</feature>
<dbReference type="PANTHER" id="PTHR21540">
    <property type="entry name" value="RING FINGER AND SWIM DOMAIN-CONTAINING PROTEIN 2"/>
    <property type="match status" value="1"/>
</dbReference>
<dbReference type="GeneID" id="8247892"/>
<keyword evidence="1" id="KW-0863">Zinc-finger</keyword>
<dbReference type="InterPro" id="IPR039903">
    <property type="entry name" value="Zswim2"/>
</dbReference>
<dbReference type="EMBL" id="CP001577">
    <property type="protein sequence ID" value="ACO70500.1"/>
    <property type="molecule type" value="Genomic_DNA"/>
</dbReference>
<evidence type="ECO:0000259" key="4">
    <source>
        <dbReference type="PROSITE" id="PS50966"/>
    </source>
</evidence>
<evidence type="ECO:0000256" key="2">
    <source>
        <dbReference type="SAM" id="MobiDB-lite"/>
    </source>
</evidence>
<dbReference type="InParanoid" id="C1FIZ1"/>
<dbReference type="InterPro" id="IPR007527">
    <property type="entry name" value="Znf_SWIM"/>
</dbReference>
<dbReference type="OrthoDB" id="2122982at2759"/>
<evidence type="ECO:0000313" key="5">
    <source>
        <dbReference type="EMBL" id="ACO70500.1"/>
    </source>
</evidence>
<sequence length="360" mass="37636">MSRAVMDRVGRALAQRLFLVQRRDISRGPAGVGGAASTEAGGTSTGPDDKWHAVFAVFGTTGNVYECHVCANPSCTCPDFAGDLRSGGGASAGGRGGRHGGHICKHLLWVYMRVLGVQRDDRVLCQVALLQSELAKMLATPTRAQRAELAAAAVREAYLAATGGARGTEELAPPPVTRQPVRSADGDGEIEPVTCPVCFDPLEDPADVAPNLAGVDVGASCSGAREPIGSKGAKVWWCRGGCGGNVHSACMRRWIDRSGMAPACPLCRATWVPQDEDDGGGDDATGDAVVALPTPAPDADGTTAKTDPDTSAPFTSPGGSSYVNLRAYQGGTAARRDLSQYNDFARKAIEKREREQREGK</sequence>
<accession>C1FIZ1</accession>
<dbReference type="STRING" id="296587.C1FIZ1"/>
<dbReference type="eggNOG" id="ENOG502RZA9">
    <property type="taxonomic scope" value="Eukaryota"/>
</dbReference>
<dbReference type="KEGG" id="mis:MICPUN_109288"/>
<proteinExistence type="predicted"/>
<feature type="region of interest" description="Disordered" evidence="2">
    <location>
        <begin position="166"/>
        <end position="186"/>
    </location>
</feature>
<evidence type="ECO:0000313" key="6">
    <source>
        <dbReference type="Proteomes" id="UP000002009"/>
    </source>
</evidence>
<feature type="compositionally biased region" description="Polar residues" evidence="2">
    <location>
        <begin position="312"/>
        <end position="323"/>
    </location>
</feature>
<protein>
    <recommendedName>
        <fullName evidence="7">SWIM-type domain-containing protein</fullName>
    </recommendedName>
</protein>
<dbReference type="Gene3D" id="3.30.40.10">
    <property type="entry name" value="Zinc/RING finger domain, C3HC4 (zinc finger)"/>
    <property type="match status" value="1"/>
</dbReference>
<feature type="region of interest" description="Disordered" evidence="2">
    <location>
        <begin position="275"/>
        <end position="323"/>
    </location>
</feature>
<dbReference type="Proteomes" id="UP000002009">
    <property type="component" value="Chromosome 12"/>
</dbReference>
<name>C1FIZ1_MICCC</name>
<reference evidence="5 6" key="1">
    <citation type="journal article" date="2009" name="Science">
        <title>Green evolution and dynamic adaptations revealed by genomes of the marine picoeukaryotes Micromonas.</title>
        <authorList>
            <person name="Worden A.Z."/>
            <person name="Lee J.H."/>
            <person name="Mock T."/>
            <person name="Rouze P."/>
            <person name="Simmons M.P."/>
            <person name="Aerts A.L."/>
            <person name="Allen A.E."/>
            <person name="Cuvelier M.L."/>
            <person name="Derelle E."/>
            <person name="Everett M.V."/>
            <person name="Foulon E."/>
            <person name="Grimwood J."/>
            <person name="Gundlach H."/>
            <person name="Henrissat B."/>
            <person name="Napoli C."/>
            <person name="McDonald S.M."/>
            <person name="Parker M.S."/>
            <person name="Rombauts S."/>
            <person name="Salamov A."/>
            <person name="Von Dassow P."/>
            <person name="Badger J.H."/>
            <person name="Coutinho P.M."/>
            <person name="Demir E."/>
            <person name="Dubchak I."/>
            <person name="Gentemann C."/>
            <person name="Eikrem W."/>
            <person name="Gready J.E."/>
            <person name="John U."/>
            <person name="Lanier W."/>
            <person name="Lindquist E.A."/>
            <person name="Lucas S."/>
            <person name="Mayer K.F."/>
            <person name="Moreau H."/>
            <person name="Not F."/>
            <person name="Otillar R."/>
            <person name="Panaud O."/>
            <person name="Pangilinan J."/>
            <person name="Paulsen I."/>
            <person name="Piegu B."/>
            <person name="Poliakov A."/>
            <person name="Robbens S."/>
            <person name="Schmutz J."/>
            <person name="Toulza E."/>
            <person name="Wyss T."/>
            <person name="Zelensky A."/>
            <person name="Zhou K."/>
            <person name="Armbrust E.V."/>
            <person name="Bhattacharya D."/>
            <person name="Goodenough U.W."/>
            <person name="Van de Peer Y."/>
            <person name="Grigoriev I.V."/>
        </authorList>
    </citation>
    <scope>NUCLEOTIDE SEQUENCE [LARGE SCALE GENOMIC DNA]</scope>
    <source>
        <strain evidence="6">RCC299 / NOUM17</strain>
    </source>
</reference>
<keyword evidence="1" id="KW-0479">Metal-binding</keyword>